<organism evidence="1 2">
    <name type="scientific">[Ruminococcus] torques</name>
    <dbReference type="NCBI Taxonomy" id="33039"/>
    <lineage>
        <taxon>Bacteria</taxon>
        <taxon>Bacillati</taxon>
        <taxon>Bacillota</taxon>
        <taxon>Clostridia</taxon>
        <taxon>Lachnospirales</taxon>
        <taxon>Lachnospiraceae</taxon>
        <taxon>Mediterraneibacter</taxon>
    </lineage>
</organism>
<name>A0A656CUG6_9FIRM</name>
<dbReference type="Proteomes" id="UP000363661">
    <property type="component" value="Unassembled WGS sequence"/>
</dbReference>
<dbReference type="GeneID" id="303258390"/>
<reference evidence="1 2" key="1">
    <citation type="submission" date="2019-07" db="EMBL/GenBank/DDBJ databases">
        <authorList>
            <person name="Hibberd C M."/>
            <person name="Gehrig L. J."/>
            <person name="Chang H.-W."/>
            <person name="Venkatesh S."/>
        </authorList>
    </citation>
    <scope>NUCLEOTIDE SEQUENCE [LARGE SCALE GENOMIC DNA]</scope>
    <source>
        <strain evidence="1">Ruminococcus_torques_SSTS_Bg7063</strain>
    </source>
</reference>
<accession>A0A656CUG6</accession>
<dbReference type="EMBL" id="CABHNA010000006">
    <property type="protein sequence ID" value="VUW91934.1"/>
    <property type="molecule type" value="Genomic_DNA"/>
</dbReference>
<proteinExistence type="predicted"/>
<gene>
    <name evidence="1" type="ORF">RTSSTS7063_00108</name>
</gene>
<dbReference type="RefSeq" id="WP_020436084.1">
    <property type="nucleotide sequence ID" value="NZ_CABHNA010000006.1"/>
</dbReference>
<sequence length="59" mass="6660">MKKHLSAIITSIGIMIGIILLILIQVIGKTNILDILVRCYAFSIPLWITIIVSLKRKEK</sequence>
<evidence type="ECO:0000313" key="2">
    <source>
        <dbReference type="Proteomes" id="UP000363661"/>
    </source>
</evidence>
<dbReference type="AlphaFoldDB" id="A0A656CUG6"/>
<protein>
    <submittedName>
        <fullName evidence="1">Uncharacterized protein</fullName>
    </submittedName>
</protein>
<evidence type="ECO:0000313" key="1">
    <source>
        <dbReference type="EMBL" id="VUW91934.1"/>
    </source>
</evidence>
<keyword evidence="2" id="KW-1185">Reference proteome</keyword>